<evidence type="ECO:0000313" key="2">
    <source>
        <dbReference type="EMBL" id="GAA5813137.1"/>
    </source>
</evidence>
<evidence type="ECO:0000313" key="3">
    <source>
        <dbReference type="Proteomes" id="UP001473302"/>
    </source>
</evidence>
<organism evidence="2 3">
    <name type="scientific">Mucor flavus</name>
    <dbReference type="NCBI Taxonomy" id="439312"/>
    <lineage>
        <taxon>Eukaryota</taxon>
        <taxon>Fungi</taxon>
        <taxon>Fungi incertae sedis</taxon>
        <taxon>Mucoromycota</taxon>
        <taxon>Mucoromycotina</taxon>
        <taxon>Mucoromycetes</taxon>
        <taxon>Mucorales</taxon>
        <taxon>Mucorineae</taxon>
        <taxon>Mucoraceae</taxon>
        <taxon>Mucor</taxon>
    </lineage>
</organism>
<feature type="region of interest" description="Disordered" evidence="1">
    <location>
        <begin position="80"/>
        <end position="102"/>
    </location>
</feature>
<keyword evidence="3" id="KW-1185">Reference proteome</keyword>
<sequence length="102" mass="10913">MVYNAGLPSNDPRIADRFLASLTLPVQTLIRVTVARVDRNKNTGVEGWTVEYDTQVGRDILSDDASVYAEATAQIPGANRVSQYASSGGNSRPHLGTGGVHK</sequence>
<dbReference type="Proteomes" id="UP001473302">
    <property type="component" value="Unassembled WGS sequence"/>
</dbReference>
<accession>A0ABP9Z1Z8</accession>
<evidence type="ECO:0000256" key="1">
    <source>
        <dbReference type="SAM" id="MobiDB-lite"/>
    </source>
</evidence>
<proteinExistence type="predicted"/>
<name>A0ABP9Z1Z8_9FUNG</name>
<feature type="compositionally biased region" description="Polar residues" evidence="1">
    <location>
        <begin position="80"/>
        <end position="90"/>
    </location>
</feature>
<reference evidence="2 3" key="1">
    <citation type="submission" date="2024-04" db="EMBL/GenBank/DDBJ databases">
        <title>genome sequences of Mucor flavus KT1a and Helicostylum pulchrum KT1b strains isolated from the surface of a dry-aged beef.</title>
        <authorList>
            <person name="Toyotome T."/>
            <person name="Hosono M."/>
            <person name="Torimaru M."/>
            <person name="Fukuda K."/>
            <person name="Mikami N."/>
        </authorList>
    </citation>
    <scope>NUCLEOTIDE SEQUENCE [LARGE SCALE GENOMIC DNA]</scope>
    <source>
        <strain evidence="2 3">KT1a</strain>
    </source>
</reference>
<protein>
    <submittedName>
        <fullName evidence="2">Uncharacterized protein</fullName>
    </submittedName>
</protein>
<dbReference type="EMBL" id="BAABUK010000015">
    <property type="protein sequence ID" value="GAA5813137.1"/>
    <property type="molecule type" value="Genomic_DNA"/>
</dbReference>
<gene>
    <name evidence="2" type="ORF">MFLAVUS_006607</name>
</gene>
<comment type="caution">
    <text evidence="2">The sequence shown here is derived from an EMBL/GenBank/DDBJ whole genome shotgun (WGS) entry which is preliminary data.</text>
</comment>